<protein>
    <recommendedName>
        <fullName evidence="3">Helix-turn-helix domain-containing protein</fullName>
    </recommendedName>
</protein>
<evidence type="ECO:0008006" key="3">
    <source>
        <dbReference type="Google" id="ProtNLM"/>
    </source>
</evidence>
<dbReference type="EMBL" id="JAUSUT010000001">
    <property type="protein sequence ID" value="MDQ0376614.1"/>
    <property type="molecule type" value="Genomic_DNA"/>
</dbReference>
<dbReference type="Proteomes" id="UP001229651">
    <property type="component" value="Unassembled WGS sequence"/>
</dbReference>
<keyword evidence="2" id="KW-1185">Reference proteome</keyword>
<name>A0ABU0EN65_9PSEU</name>
<comment type="caution">
    <text evidence="1">The sequence shown here is derived from an EMBL/GenBank/DDBJ whole genome shotgun (WGS) entry which is preliminary data.</text>
</comment>
<sequence length="85" mass="9558">MDHNTTRKTPTIPPDVEEWISALDAERILKAGGLRVSRVAIEKWMANGYLQYVRLPSGRRRVRVSDIKAILTPLTAADEQDQLAS</sequence>
<gene>
    <name evidence="1" type="ORF">FB470_000608</name>
</gene>
<organism evidence="1 2">
    <name type="scientific">Amycolatopsis thermophila</name>
    <dbReference type="NCBI Taxonomy" id="206084"/>
    <lineage>
        <taxon>Bacteria</taxon>
        <taxon>Bacillati</taxon>
        <taxon>Actinomycetota</taxon>
        <taxon>Actinomycetes</taxon>
        <taxon>Pseudonocardiales</taxon>
        <taxon>Pseudonocardiaceae</taxon>
        <taxon>Amycolatopsis</taxon>
    </lineage>
</organism>
<dbReference type="RefSeq" id="WP_306988539.1">
    <property type="nucleotide sequence ID" value="NZ_JAUSUT010000001.1"/>
</dbReference>
<evidence type="ECO:0000313" key="2">
    <source>
        <dbReference type="Proteomes" id="UP001229651"/>
    </source>
</evidence>
<reference evidence="1 2" key="1">
    <citation type="submission" date="2023-07" db="EMBL/GenBank/DDBJ databases">
        <title>Sequencing the genomes of 1000 actinobacteria strains.</title>
        <authorList>
            <person name="Klenk H.-P."/>
        </authorList>
    </citation>
    <scope>NUCLEOTIDE SEQUENCE [LARGE SCALE GENOMIC DNA]</scope>
    <source>
        <strain evidence="1 2">DSM 45805</strain>
    </source>
</reference>
<evidence type="ECO:0000313" key="1">
    <source>
        <dbReference type="EMBL" id="MDQ0376614.1"/>
    </source>
</evidence>
<accession>A0ABU0EN65</accession>
<proteinExistence type="predicted"/>